<comment type="similarity">
    <text evidence="2">Belongs to the NADH:flavin oxidoreductase/NADH oxidase family.</text>
</comment>
<evidence type="ECO:0000256" key="2">
    <source>
        <dbReference type="ARBA" id="ARBA00005979"/>
    </source>
</evidence>
<dbReference type="PANTHER" id="PTHR22893:SF98">
    <property type="entry name" value="OXIDOREDUCTASE"/>
    <property type="match status" value="1"/>
</dbReference>
<keyword evidence="6" id="KW-1185">Reference proteome</keyword>
<dbReference type="Proteomes" id="UP000290849">
    <property type="component" value="Unassembled WGS sequence"/>
</dbReference>
<evidence type="ECO:0000259" key="4">
    <source>
        <dbReference type="Pfam" id="PF00724"/>
    </source>
</evidence>
<sequence>MSTFSSSLRVGGLTLPNRVIMAPLTRMQAGPGRVPTERMAEYYTQRASAGLIITEATSVTPQGVGYPNTPGIWSDEQVAGWKKVTDAVHRHGGRIVLQLWHVGRISDPSLLDGELPVAPSAIAAEGDVSVLRPKRPYVTPRALRLDEIPGIVAAYRKGAENAKLAGFDGVELHGANGYLLDQFLQDSTNKRDDAYGGSIENRARLLLEATDAAIAVWGADHVGVHLSPQGKSHSISDSDPAATFGYVAREMGRRKVAFLCIREPLGDSRLLPRIKQAFGGVVFANDGFTQDTGATVLRAGEADAVAYGVLFIANPDLPKRFELNAPLNTPNPSTFYSGTEEGYTDYPALQAA</sequence>
<reference evidence="5 6" key="1">
    <citation type="journal article" date="2017" name="Int. J. Syst. Evol. Microbiol.">
        <title>Achromobacter aloeverae sp. nov., isolated from the root of Aloe vera (L.) Burm.f.</title>
        <authorList>
            <person name="Kuncharoen N."/>
            <person name="Muramatsu Y."/>
            <person name="Shibata C."/>
            <person name="Kamakura Y."/>
            <person name="Nakagawa Y."/>
            <person name="Tanasupawat S."/>
        </authorList>
    </citation>
    <scope>NUCLEOTIDE SEQUENCE [LARGE SCALE GENOMIC DNA]</scope>
    <source>
        <strain evidence="5 6">AVA-1</strain>
    </source>
</reference>
<feature type="domain" description="NADH:flavin oxidoreductase/NADH oxidase N-terminal" evidence="4">
    <location>
        <begin position="8"/>
        <end position="327"/>
    </location>
</feature>
<dbReference type="RefSeq" id="WP_129148644.1">
    <property type="nucleotide sequence ID" value="NZ_JBHSDO010000006.1"/>
</dbReference>
<dbReference type="EMBL" id="PYAL01000001">
    <property type="protein sequence ID" value="RXN92684.1"/>
    <property type="molecule type" value="Genomic_DNA"/>
</dbReference>
<evidence type="ECO:0000256" key="1">
    <source>
        <dbReference type="ARBA" id="ARBA00001917"/>
    </source>
</evidence>
<dbReference type="InterPro" id="IPR001155">
    <property type="entry name" value="OxRdtase_FMN_N"/>
</dbReference>
<evidence type="ECO:0000313" key="5">
    <source>
        <dbReference type="EMBL" id="RXN92684.1"/>
    </source>
</evidence>
<evidence type="ECO:0000313" key="6">
    <source>
        <dbReference type="Proteomes" id="UP000290849"/>
    </source>
</evidence>
<dbReference type="FunFam" id="3.20.20.70:FF:000059">
    <property type="entry name" value="N-ethylmaleimide reductase, FMN-linked"/>
    <property type="match status" value="1"/>
</dbReference>
<dbReference type="Pfam" id="PF00724">
    <property type="entry name" value="Oxidored_FMN"/>
    <property type="match status" value="1"/>
</dbReference>
<evidence type="ECO:0000256" key="3">
    <source>
        <dbReference type="ARBA" id="ARBA00023002"/>
    </source>
</evidence>
<dbReference type="OrthoDB" id="8523426at2"/>
<gene>
    <name evidence="5" type="ORF">C7R54_02720</name>
</gene>
<dbReference type="GO" id="GO:0016628">
    <property type="term" value="F:oxidoreductase activity, acting on the CH-CH group of donors, NAD or NADP as acceptor"/>
    <property type="evidence" value="ECO:0007669"/>
    <property type="project" value="UniProtKB-ARBA"/>
</dbReference>
<dbReference type="InterPro" id="IPR045247">
    <property type="entry name" value="Oye-like"/>
</dbReference>
<dbReference type="CDD" id="cd02933">
    <property type="entry name" value="OYE_like_FMN"/>
    <property type="match status" value="1"/>
</dbReference>
<name>A0A4Q1HNS6_9BURK</name>
<dbReference type="PANTHER" id="PTHR22893">
    <property type="entry name" value="NADH OXIDOREDUCTASE-RELATED"/>
    <property type="match status" value="1"/>
</dbReference>
<dbReference type="AlphaFoldDB" id="A0A4Q1HNS6"/>
<keyword evidence="3" id="KW-0560">Oxidoreductase</keyword>
<comment type="caution">
    <text evidence="5">The sequence shown here is derived from an EMBL/GenBank/DDBJ whole genome shotgun (WGS) entry which is preliminary data.</text>
</comment>
<comment type="cofactor">
    <cofactor evidence="1">
        <name>FMN</name>
        <dbReference type="ChEBI" id="CHEBI:58210"/>
    </cofactor>
</comment>
<dbReference type="Gene3D" id="3.20.20.70">
    <property type="entry name" value="Aldolase class I"/>
    <property type="match status" value="1"/>
</dbReference>
<proteinExistence type="inferred from homology"/>
<dbReference type="GO" id="GO:0010181">
    <property type="term" value="F:FMN binding"/>
    <property type="evidence" value="ECO:0007669"/>
    <property type="project" value="InterPro"/>
</dbReference>
<accession>A0A4Q1HNS6</accession>
<dbReference type="SUPFAM" id="SSF51395">
    <property type="entry name" value="FMN-linked oxidoreductases"/>
    <property type="match status" value="1"/>
</dbReference>
<protein>
    <submittedName>
        <fullName evidence="5">Alkene reductase</fullName>
    </submittedName>
</protein>
<dbReference type="GO" id="GO:0005829">
    <property type="term" value="C:cytosol"/>
    <property type="evidence" value="ECO:0007669"/>
    <property type="project" value="UniProtKB-ARBA"/>
</dbReference>
<organism evidence="5 6">
    <name type="scientific">Achromobacter aloeverae</name>
    <dbReference type="NCBI Taxonomy" id="1750518"/>
    <lineage>
        <taxon>Bacteria</taxon>
        <taxon>Pseudomonadati</taxon>
        <taxon>Pseudomonadota</taxon>
        <taxon>Betaproteobacteria</taxon>
        <taxon>Burkholderiales</taxon>
        <taxon>Alcaligenaceae</taxon>
        <taxon>Achromobacter</taxon>
    </lineage>
</organism>
<dbReference type="InterPro" id="IPR013785">
    <property type="entry name" value="Aldolase_TIM"/>
</dbReference>